<proteinExistence type="inferred from homology"/>
<keyword evidence="6 8" id="KW-0472">Membrane</keyword>
<evidence type="ECO:0000256" key="8">
    <source>
        <dbReference type="SAM" id="Phobius"/>
    </source>
</evidence>
<keyword evidence="5 8" id="KW-1133">Transmembrane helix</keyword>
<comment type="subcellular location">
    <subcellularLocation>
        <location evidence="1">Cell membrane</location>
        <topology evidence="1">Multi-pass membrane protein</topology>
    </subcellularLocation>
</comment>
<evidence type="ECO:0000256" key="3">
    <source>
        <dbReference type="ARBA" id="ARBA00022475"/>
    </source>
</evidence>
<feature type="compositionally biased region" description="Basic and acidic residues" evidence="7">
    <location>
        <begin position="151"/>
        <end position="167"/>
    </location>
</feature>
<sequence length="181" mass="19734">MTINLTLLIVMGVMLATGVYMVLERSLTRVVLGVILISNGVNLMIIMSAGEAGEAPLVRDHLSADDYLDPLPQALLLTAIVIAFALVSFLLAMVYRSWVIGRQDEVLDDPEDRRVAEQPAYDPEEDSEIPTETTEFDAVAVGEEAPSPAEARSEPGSKPGSEPESKPGSRRARRERREGRS</sequence>
<dbReference type="Proteomes" id="UP001251870">
    <property type="component" value="Unassembled WGS sequence"/>
</dbReference>
<name>A0ABU2DRB1_9MICC</name>
<keyword evidence="10" id="KW-1185">Reference proteome</keyword>
<evidence type="ECO:0000256" key="7">
    <source>
        <dbReference type="SAM" id="MobiDB-lite"/>
    </source>
</evidence>
<accession>A0ABU2DRB1</accession>
<gene>
    <name evidence="9" type="ORF">RIL96_05600</name>
</gene>
<dbReference type="InterPro" id="IPR039428">
    <property type="entry name" value="NUOK/Mnh_C1-like"/>
</dbReference>
<keyword evidence="3" id="KW-1003">Cell membrane</keyword>
<evidence type="ECO:0000313" key="10">
    <source>
        <dbReference type="Proteomes" id="UP001251870"/>
    </source>
</evidence>
<feature type="transmembrane region" description="Helical" evidence="8">
    <location>
        <begin position="30"/>
        <end position="50"/>
    </location>
</feature>
<feature type="transmembrane region" description="Helical" evidence="8">
    <location>
        <begin position="70"/>
        <end position="95"/>
    </location>
</feature>
<evidence type="ECO:0000256" key="5">
    <source>
        <dbReference type="ARBA" id="ARBA00022989"/>
    </source>
</evidence>
<reference evidence="9 10" key="1">
    <citation type="submission" date="2023-09" db="EMBL/GenBank/DDBJ databases">
        <title>Description of three actinobacteria isolated from air of manufacturing shop in a pharmaceutical factory.</title>
        <authorList>
            <person name="Zhang D.-F."/>
        </authorList>
    </citation>
    <scope>NUCLEOTIDE SEQUENCE [LARGE SCALE GENOMIC DNA]</scope>
    <source>
        <strain evidence="9 10">LY-0111</strain>
    </source>
</reference>
<dbReference type="Gene3D" id="1.10.287.3510">
    <property type="match status" value="1"/>
</dbReference>
<feature type="region of interest" description="Disordered" evidence="7">
    <location>
        <begin position="110"/>
        <end position="181"/>
    </location>
</feature>
<dbReference type="Pfam" id="PF00420">
    <property type="entry name" value="Oxidored_q2"/>
    <property type="match status" value="1"/>
</dbReference>
<evidence type="ECO:0000256" key="1">
    <source>
        <dbReference type="ARBA" id="ARBA00004651"/>
    </source>
</evidence>
<protein>
    <submittedName>
        <fullName evidence="9">Na(+)/H(+) antiporter subunit C</fullName>
    </submittedName>
</protein>
<dbReference type="PANTHER" id="PTHR34583">
    <property type="entry name" value="ANTIPORTER SUBUNIT MNHC2-RELATED"/>
    <property type="match status" value="1"/>
</dbReference>
<evidence type="ECO:0000256" key="4">
    <source>
        <dbReference type="ARBA" id="ARBA00022692"/>
    </source>
</evidence>
<dbReference type="PANTHER" id="PTHR34583:SF2">
    <property type="entry name" value="ANTIPORTER SUBUNIT MNHC2-RELATED"/>
    <property type="match status" value="1"/>
</dbReference>
<evidence type="ECO:0000313" key="9">
    <source>
        <dbReference type="EMBL" id="MDR8019038.1"/>
    </source>
</evidence>
<dbReference type="InterPro" id="IPR050601">
    <property type="entry name" value="CPA3_antiporter_subunitC"/>
</dbReference>
<evidence type="ECO:0000256" key="2">
    <source>
        <dbReference type="ARBA" id="ARBA00010388"/>
    </source>
</evidence>
<comment type="similarity">
    <text evidence="2">Belongs to the CPA3 antiporters (TC 2.A.63) subunit C family.</text>
</comment>
<dbReference type="EMBL" id="JAVKGR010000004">
    <property type="protein sequence ID" value="MDR8019038.1"/>
    <property type="molecule type" value="Genomic_DNA"/>
</dbReference>
<keyword evidence="4 8" id="KW-0812">Transmembrane</keyword>
<comment type="caution">
    <text evidence="9">The sequence shown here is derived from an EMBL/GenBank/DDBJ whole genome shotgun (WGS) entry which is preliminary data.</text>
</comment>
<organism evidence="9 10">
    <name type="scientific">Nesterenkonia aerolata</name>
    <dbReference type="NCBI Taxonomy" id="3074079"/>
    <lineage>
        <taxon>Bacteria</taxon>
        <taxon>Bacillati</taxon>
        <taxon>Actinomycetota</taxon>
        <taxon>Actinomycetes</taxon>
        <taxon>Micrococcales</taxon>
        <taxon>Micrococcaceae</taxon>
        <taxon>Nesterenkonia</taxon>
    </lineage>
</organism>
<dbReference type="RefSeq" id="WP_310548033.1">
    <property type="nucleotide sequence ID" value="NZ_JAVKGR010000004.1"/>
</dbReference>
<feature type="transmembrane region" description="Helical" evidence="8">
    <location>
        <begin position="6"/>
        <end position="23"/>
    </location>
</feature>
<evidence type="ECO:0000256" key="6">
    <source>
        <dbReference type="ARBA" id="ARBA00023136"/>
    </source>
</evidence>
<dbReference type="NCBIfam" id="NF005929">
    <property type="entry name" value="PRK07946.1"/>
    <property type="match status" value="1"/>
</dbReference>